<feature type="chain" id="PRO_5005508096" description="Secreted protein" evidence="1">
    <location>
        <begin position="28"/>
        <end position="81"/>
    </location>
</feature>
<evidence type="ECO:0000313" key="2">
    <source>
        <dbReference type="EMBL" id="CUC09129.1"/>
    </source>
</evidence>
<sequence>MWGVNPSSWTIVLFVLGILAGVREVPAETLRRALHRAPSESGSSPTSVLEQRQTEFLYTKAVCFGWVRCANGHEYELSPSG</sequence>
<keyword evidence="1" id="KW-0732">Signal</keyword>
<reference evidence="2" key="1">
    <citation type="submission" date="2014-11" db="EMBL/GenBank/DDBJ databases">
        <title>Molecular phylogeny of cliff fern family Woodsiaceae with morphological implications.</title>
        <authorList>
            <person name="Shao Y.-Z."/>
            <person name="Wei R."/>
            <person name="Zhang X.-C."/>
        </authorList>
    </citation>
    <scope>NUCLEOTIDE SEQUENCE</scope>
</reference>
<feature type="signal peptide" evidence="1">
    <location>
        <begin position="1"/>
        <end position="27"/>
    </location>
</feature>
<organism evidence="2">
    <name type="scientific">Chromera velia CCMP2878</name>
    <dbReference type="NCBI Taxonomy" id="1169474"/>
    <lineage>
        <taxon>Eukaryota</taxon>
        <taxon>Sar</taxon>
        <taxon>Alveolata</taxon>
        <taxon>Colpodellida</taxon>
        <taxon>Chromeraceae</taxon>
        <taxon>Chromera</taxon>
    </lineage>
</organism>
<dbReference type="VEuPathDB" id="CryptoDB:Cvel_16081"/>
<gene>
    <name evidence="2" type="ORF">Cvel_16081.t1</name>
</gene>
<protein>
    <recommendedName>
        <fullName evidence="3">Secreted protein</fullName>
    </recommendedName>
</protein>
<evidence type="ECO:0008006" key="3">
    <source>
        <dbReference type="Google" id="ProtNLM"/>
    </source>
</evidence>
<dbReference type="EMBL" id="CDMZ01000246">
    <property type="protein sequence ID" value="CUC09129.1"/>
    <property type="molecule type" value="Genomic_DNA"/>
</dbReference>
<proteinExistence type="predicted"/>
<accession>A0A0K6S658</accession>
<name>A0A0K6S658_9ALVE</name>
<evidence type="ECO:0000256" key="1">
    <source>
        <dbReference type="SAM" id="SignalP"/>
    </source>
</evidence>
<dbReference type="AlphaFoldDB" id="A0A0K6S658"/>